<comment type="caution">
    <text evidence="1">The sequence shown here is derived from an EMBL/GenBank/DDBJ whole genome shotgun (WGS) entry which is preliminary data.</text>
</comment>
<proteinExistence type="predicted"/>
<feature type="non-terminal residue" evidence="1">
    <location>
        <position position="1"/>
    </location>
</feature>
<evidence type="ECO:0000313" key="1">
    <source>
        <dbReference type="EMBL" id="GAH27213.1"/>
    </source>
</evidence>
<organism evidence="1">
    <name type="scientific">marine sediment metagenome</name>
    <dbReference type="NCBI Taxonomy" id="412755"/>
    <lineage>
        <taxon>unclassified sequences</taxon>
        <taxon>metagenomes</taxon>
        <taxon>ecological metagenomes</taxon>
    </lineage>
</organism>
<gene>
    <name evidence="1" type="ORF">S01H4_65610</name>
</gene>
<name>X1G2F6_9ZZZZ</name>
<dbReference type="EMBL" id="BART01040218">
    <property type="protein sequence ID" value="GAH27213.1"/>
    <property type="molecule type" value="Genomic_DNA"/>
</dbReference>
<dbReference type="AlphaFoldDB" id="X1G2F6"/>
<protein>
    <submittedName>
        <fullName evidence="1">Uncharacterized protein</fullName>
    </submittedName>
</protein>
<sequence length="101" mass="12106">PFMEILSFVYYYIGLTKLFDLTDIQKELEENFPEGKGFHYSPEFRNLKKYKIIYSYLNAVNQSFNSPKNVFRYEIKSIREKKPILVSSEIKAELYFIKISL</sequence>
<accession>X1G2F6</accession>
<reference evidence="1" key="1">
    <citation type="journal article" date="2014" name="Front. Microbiol.">
        <title>High frequency of phylogenetically diverse reductive dehalogenase-homologous genes in deep subseafloor sedimentary metagenomes.</title>
        <authorList>
            <person name="Kawai M."/>
            <person name="Futagami T."/>
            <person name="Toyoda A."/>
            <person name="Takaki Y."/>
            <person name="Nishi S."/>
            <person name="Hori S."/>
            <person name="Arai W."/>
            <person name="Tsubouchi T."/>
            <person name="Morono Y."/>
            <person name="Uchiyama I."/>
            <person name="Ito T."/>
            <person name="Fujiyama A."/>
            <person name="Inagaki F."/>
            <person name="Takami H."/>
        </authorList>
    </citation>
    <scope>NUCLEOTIDE SEQUENCE</scope>
    <source>
        <strain evidence="1">Expedition CK06-06</strain>
    </source>
</reference>
<feature type="non-terminal residue" evidence="1">
    <location>
        <position position="101"/>
    </location>
</feature>